<proteinExistence type="predicted"/>
<reference evidence="1" key="1">
    <citation type="submission" date="2014-12" db="EMBL/GenBank/DDBJ databases">
        <title>Insight into the proteome of Arion vulgaris.</title>
        <authorList>
            <person name="Aradska J."/>
            <person name="Bulat T."/>
            <person name="Smidak R."/>
            <person name="Sarate P."/>
            <person name="Gangsoo J."/>
            <person name="Sialana F."/>
            <person name="Bilban M."/>
            <person name="Lubec G."/>
        </authorList>
    </citation>
    <scope>NUCLEOTIDE SEQUENCE</scope>
    <source>
        <tissue evidence="1">Skin</tissue>
    </source>
</reference>
<protein>
    <submittedName>
        <fullName evidence="1">Uncharacterized protein</fullName>
    </submittedName>
</protein>
<dbReference type="GO" id="GO:0000902">
    <property type="term" value="P:cell morphogenesis"/>
    <property type="evidence" value="ECO:0007669"/>
    <property type="project" value="InterPro"/>
</dbReference>
<feature type="non-terminal residue" evidence="1">
    <location>
        <position position="87"/>
    </location>
</feature>
<evidence type="ECO:0000313" key="1">
    <source>
        <dbReference type="EMBL" id="CEL00126.1"/>
    </source>
</evidence>
<organism evidence="1">
    <name type="scientific">Arion vulgaris</name>
    <dbReference type="NCBI Taxonomy" id="1028688"/>
    <lineage>
        <taxon>Eukaryota</taxon>
        <taxon>Metazoa</taxon>
        <taxon>Spiralia</taxon>
        <taxon>Lophotrochozoa</taxon>
        <taxon>Mollusca</taxon>
        <taxon>Gastropoda</taxon>
        <taxon>Heterobranchia</taxon>
        <taxon>Euthyneura</taxon>
        <taxon>Panpulmonata</taxon>
        <taxon>Eupulmonata</taxon>
        <taxon>Stylommatophora</taxon>
        <taxon>Helicina</taxon>
        <taxon>Arionoidea</taxon>
        <taxon>Arionidae</taxon>
        <taxon>Arion</taxon>
    </lineage>
</organism>
<dbReference type="GO" id="GO:0005938">
    <property type="term" value="C:cell cortex"/>
    <property type="evidence" value="ECO:0007669"/>
    <property type="project" value="TreeGrafter"/>
</dbReference>
<dbReference type="AlphaFoldDB" id="A0A0B7C690"/>
<sequence>KKQDNLRRRRKRDILRVQLAHIFELMAENKAFAQSEAGIIDTETGSLTSMFVDYIDGARQYLEGENDRDLPILQEIRLHFSGFIQHL</sequence>
<accession>A0A0B7C690</accession>
<dbReference type="EMBL" id="HACG01053255">
    <property type="protein sequence ID" value="CEL00126.1"/>
    <property type="molecule type" value="Transcribed_RNA"/>
</dbReference>
<dbReference type="GO" id="GO:0030427">
    <property type="term" value="C:site of polarized growth"/>
    <property type="evidence" value="ECO:0007669"/>
    <property type="project" value="TreeGrafter"/>
</dbReference>
<feature type="non-terminal residue" evidence="1">
    <location>
        <position position="1"/>
    </location>
</feature>
<dbReference type="PANTHER" id="PTHR12295">
    <property type="entry name" value="FURRY-RELATED"/>
    <property type="match status" value="1"/>
</dbReference>
<dbReference type="GO" id="GO:0031175">
    <property type="term" value="P:neuron projection development"/>
    <property type="evidence" value="ECO:0007669"/>
    <property type="project" value="TreeGrafter"/>
</dbReference>
<gene>
    <name evidence="1" type="primary">ORF222925</name>
</gene>
<dbReference type="InterPro" id="IPR039867">
    <property type="entry name" value="Furry/Tao3/Mor2"/>
</dbReference>
<name>A0A0B7C690_9EUPU</name>
<dbReference type="PANTHER" id="PTHR12295:SF30">
    <property type="entry name" value="PROTEIN FURRY"/>
    <property type="match status" value="1"/>
</dbReference>